<dbReference type="EMBL" id="CP012040">
    <property type="protein sequence ID" value="AKP52440.1"/>
    <property type="molecule type" value="Genomic_DNA"/>
</dbReference>
<dbReference type="InterPro" id="IPR050194">
    <property type="entry name" value="Glycosyltransferase_grp1"/>
</dbReference>
<feature type="domain" description="Glycosyl transferase family 1" evidence="1">
    <location>
        <begin position="210"/>
        <end position="368"/>
    </location>
</feature>
<dbReference type="SUPFAM" id="SSF53756">
    <property type="entry name" value="UDP-Glycosyltransferase/glycogen phosphorylase"/>
    <property type="match status" value="1"/>
</dbReference>
<organism evidence="2 3">
    <name type="scientific">Cyclobacterium amurskyense</name>
    <dbReference type="NCBI Taxonomy" id="320787"/>
    <lineage>
        <taxon>Bacteria</taxon>
        <taxon>Pseudomonadati</taxon>
        <taxon>Bacteroidota</taxon>
        <taxon>Cytophagia</taxon>
        <taxon>Cytophagales</taxon>
        <taxon>Cyclobacteriaceae</taxon>
        <taxon>Cyclobacterium</taxon>
    </lineage>
</organism>
<dbReference type="OrthoDB" id="9811902at2"/>
<evidence type="ECO:0000259" key="1">
    <source>
        <dbReference type="Pfam" id="PF00534"/>
    </source>
</evidence>
<keyword evidence="2" id="KW-0808">Transferase</keyword>
<evidence type="ECO:0000313" key="2">
    <source>
        <dbReference type="EMBL" id="AKP52440.1"/>
    </source>
</evidence>
<dbReference type="Pfam" id="PF00534">
    <property type="entry name" value="Glycos_transf_1"/>
    <property type="match status" value="1"/>
</dbReference>
<dbReference type="KEGG" id="camu:CA2015_3038"/>
<dbReference type="InterPro" id="IPR001296">
    <property type="entry name" value="Glyco_trans_1"/>
</dbReference>
<protein>
    <submittedName>
        <fullName evidence="2">Glycosyl transferase group 1</fullName>
    </submittedName>
</protein>
<accession>A0A0H4PHC1</accession>
<dbReference type="GO" id="GO:0016758">
    <property type="term" value="F:hexosyltransferase activity"/>
    <property type="evidence" value="ECO:0007669"/>
    <property type="project" value="TreeGrafter"/>
</dbReference>
<dbReference type="AlphaFoldDB" id="A0A0H4PHC1"/>
<keyword evidence="3" id="KW-1185">Reference proteome</keyword>
<dbReference type="PATRIC" id="fig|320787.5.peg.3318"/>
<gene>
    <name evidence="2" type="ORF">CA2015_3038</name>
</gene>
<dbReference type="RefSeq" id="WP_048642657.1">
    <property type="nucleotide sequence ID" value="NZ_CP012040.1"/>
</dbReference>
<dbReference type="Gene3D" id="3.40.50.2000">
    <property type="entry name" value="Glycogen Phosphorylase B"/>
    <property type="match status" value="2"/>
</dbReference>
<evidence type="ECO:0000313" key="3">
    <source>
        <dbReference type="Proteomes" id="UP000036520"/>
    </source>
</evidence>
<dbReference type="PANTHER" id="PTHR45947">
    <property type="entry name" value="SULFOQUINOVOSYL TRANSFERASE SQD2"/>
    <property type="match status" value="1"/>
</dbReference>
<dbReference type="CDD" id="cd03794">
    <property type="entry name" value="GT4_WbuB-like"/>
    <property type="match status" value="1"/>
</dbReference>
<name>A0A0H4PHC1_9BACT</name>
<sequence>MKRILYLTFYFKPDLCAGSFRNSPLLEELALQGKNKNIEIDVFTTLPNRYSSFSQGAEAVEVDGNVKIERIAIPQHNSGIKDQSISFKTYFDEVKSRIKGQHYDLVFASSSRLFTAYLGYTIAKKRNIPLYLDIRDIFVDTINDVLKSPVIKIGAIPILKYIEKKTFGYAKHINLISAGFKPYFSTYKKATYSYFSNGIDQVFIDENKRVNQSEARSEKKRIVYAGNIGEGQGLHKIVPQAAKQLSHSHEFHIIGDGGAKKLLIDQIEELEVSNIILRDPMGRNDLIQEYHNADYLLIHLNDYEAFKKVLPSKIFELAMFNKPLLAGVNGYAREFIQDNLGDSLLFFPGGALELVEKLNKYESEEHDPVDRSDFIRKFNRDAINEKMATSILDLLN</sequence>
<dbReference type="Proteomes" id="UP000036520">
    <property type="component" value="Chromosome"/>
</dbReference>
<dbReference type="STRING" id="320787.CA2015_3038"/>
<proteinExistence type="predicted"/>
<reference evidence="2 3" key="1">
    <citation type="submission" date="2015-07" db="EMBL/GenBank/DDBJ databases">
        <authorList>
            <person name="Kim K.M."/>
        </authorList>
    </citation>
    <scope>NUCLEOTIDE SEQUENCE [LARGE SCALE GENOMIC DNA]</scope>
    <source>
        <strain evidence="2 3">KCTC 12363</strain>
    </source>
</reference>
<dbReference type="PANTHER" id="PTHR45947:SF3">
    <property type="entry name" value="SULFOQUINOVOSYL TRANSFERASE SQD2"/>
    <property type="match status" value="1"/>
</dbReference>